<dbReference type="Proteomes" id="UP000178710">
    <property type="component" value="Unassembled WGS sequence"/>
</dbReference>
<evidence type="ECO:0000313" key="1">
    <source>
        <dbReference type="EMBL" id="OHA01434.1"/>
    </source>
</evidence>
<comment type="caution">
    <text evidence="1">The sequence shown here is derived from an EMBL/GenBank/DDBJ whole genome shotgun (WGS) entry which is preliminary data.</text>
</comment>
<protein>
    <submittedName>
        <fullName evidence="1">Uncharacterized protein</fullName>
    </submittedName>
</protein>
<proteinExistence type="predicted"/>
<dbReference type="AlphaFoldDB" id="A0A1G2KQ92"/>
<name>A0A1G2KQ92_9BACT</name>
<dbReference type="EMBL" id="MHQK01000027">
    <property type="protein sequence ID" value="OHA01434.1"/>
    <property type="molecule type" value="Genomic_DNA"/>
</dbReference>
<organism evidence="1 2">
    <name type="scientific">Candidatus Sungbacteria bacterium RIFCSPHIGHO2_02_FULL_49_20</name>
    <dbReference type="NCBI Taxonomy" id="1802272"/>
    <lineage>
        <taxon>Bacteria</taxon>
        <taxon>Candidatus Sungiibacteriota</taxon>
    </lineage>
</organism>
<accession>A0A1G2KQ92</accession>
<reference evidence="1 2" key="1">
    <citation type="journal article" date="2016" name="Nat. Commun.">
        <title>Thousands of microbial genomes shed light on interconnected biogeochemical processes in an aquifer system.</title>
        <authorList>
            <person name="Anantharaman K."/>
            <person name="Brown C.T."/>
            <person name="Hug L.A."/>
            <person name="Sharon I."/>
            <person name="Castelle C.J."/>
            <person name="Probst A.J."/>
            <person name="Thomas B.C."/>
            <person name="Singh A."/>
            <person name="Wilkins M.J."/>
            <person name="Karaoz U."/>
            <person name="Brodie E.L."/>
            <person name="Williams K.H."/>
            <person name="Hubbard S.S."/>
            <person name="Banfield J.F."/>
        </authorList>
    </citation>
    <scope>NUCLEOTIDE SEQUENCE [LARGE SCALE GENOMIC DNA]</scope>
</reference>
<gene>
    <name evidence="1" type="ORF">A3C12_03040</name>
</gene>
<evidence type="ECO:0000313" key="2">
    <source>
        <dbReference type="Proteomes" id="UP000178710"/>
    </source>
</evidence>
<sequence>MIEVKVTAKDKRRYVLKEKRDYQILEKIYRLEKRDLFVADKKIVNLIRTQLEDDWRKPLLRFITEMIKKYDKK</sequence>